<name>A0A183I720_9BILA</name>
<sequence>MAQAPFSAAWNDKQHIQNDDFASSTFDMDADSGVGAGPIGIGGGGSNGIIGTQPRFFPGQWGQCSTTCGPGVATRTVECSPKPNAFQPCQVQPCTLNEAGNDIPVRERSLTSTRSFKWDYSDWTACSASCLGGIISFYLLFQI</sequence>
<dbReference type="GO" id="GO:0007165">
    <property type="term" value="P:signal transduction"/>
    <property type="evidence" value="ECO:0007669"/>
    <property type="project" value="InterPro"/>
</dbReference>
<dbReference type="PANTHER" id="PTHR13723">
    <property type="entry name" value="ADAMTS A DISINTEGRIN AND METALLOPROTEASE WITH THROMBOSPONDIN MOTIFS PROTEASE"/>
    <property type="match status" value="1"/>
</dbReference>
<feature type="domain" description="CCN TSP1" evidence="3">
    <location>
        <begin position="59"/>
        <end position="94"/>
    </location>
</feature>
<reference evidence="6" key="1">
    <citation type="submission" date="2016-06" db="UniProtKB">
        <authorList>
            <consortium name="WormBaseParasite"/>
        </authorList>
    </citation>
    <scope>IDENTIFICATION</scope>
</reference>
<dbReference type="GO" id="GO:0006508">
    <property type="term" value="P:proteolysis"/>
    <property type="evidence" value="ECO:0007669"/>
    <property type="project" value="TreeGrafter"/>
</dbReference>
<evidence type="ECO:0000259" key="3">
    <source>
        <dbReference type="Pfam" id="PF19035"/>
    </source>
</evidence>
<keyword evidence="5" id="KW-1185">Reference proteome</keyword>
<proteinExistence type="predicted"/>
<dbReference type="SMART" id="SM00209">
    <property type="entry name" value="TSP1"/>
    <property type="match status" value="1"/>
</dbReference>
<gene>
    <name evidence="4" type="ORF">OFLC_LOCUS15532</name>
</gene>
<keyword evidence="2" id="KW-0964">Secreted</keyword>
<dbReference type="WBParaSite" id="OFLC_0001554501-mRNA-1">
    <property type="protein sequence ID" value="OFLC_0001554501-mRNA-1"/>
    <property type="gene ID" value="OFLC_0001554501"/>
</dbReference>
<accession>A0A183I720</accession>
<protein>
    <submittedName>
        <fullName evidence="6">TSP1_CCN domain-containing protein</fullName>
    </submittedName>
</protein>
<evidence type="ECO:0000313" key="4">
    <source>
        <dbReference type="EMBL" id="VDP22396.1"/>
    </source>
</evidence>
<dbReference type="InterPro" id="IPR043973">
    <property type="entry name" value="TSP1_CCN"/>
</dbReference>
<dbReference type="Proteomes" id="UP000267606">
    <property type="component" value="Unassembled WGS sequence"/>
</dbReference>
<dbReference type="PANTHER" id="PTHR13723:SF20">
    <property type="entry name" value="A DISINTEGRIN AND METALLOPROTEINASE WITH THROMBOSPONDIN MOTIFS 13"/>
    <property type="match status" value="1"/>
</dbReference>
<evidence type="ECO:0000256" key="2">
    <source>
        <dbReference type="ARBA" id="ARBA00022525"/>
    </source>
</evidence>
<reference evidence="4 5" key="2">
    <citation type="submission" date="2018-11" db="EMBL/GenBank/DDBJ databases">
        <authorList>
            <consortium name="Pathogen Informatics"/>
        </authorList>
    </citation>
    <scope>NUCLEOTIDE SEQUENCE [LARGE SCALE GENOMIC DNA]</scope>
</reference>
<dbReference type="GO" id="GO:0030198">
    <property type="term" value="P:extracellular matrix organization"/>
    <property type="evidence" value="ECO:0007669"/>
    <property type="project" value="TreeGrafter"/>
</dbReference>
<evidence type="ECO:0000313" key="5">
    <source>
        <dbReference type="Proteomes" id="UP000267606"/>
    </source>
</evidence>
<organism evidence="6">
    <name type="scientific">Onchocerca flexuosa</name>
    <dbReference type="NCBI Taxonomy" id="387005"/>
    <lineage>
        <taxon>Eukaryota</taxon>
        <taxon>Metazoa</taxon>
        <taxon>Ecdysozoa</taxon>
        <taxon>Nematoda</taxon>
        <taxon>Chromadorea</taxon>
        <taxon>Rhabditida</taxon>
        <taxon>Spirurina</taxon>
        <taxon>Spiruromorpha</taxon>
        <taxon>Filarioidea</taxon>
        <taxon>Onchocercidae</taxon>
        <taxon>Onchocerca</taxon>
    </lineage>
</organism>
<dbReference type="GO" id="GO:0005576">
    <property type="term" value="C:extracellular region"/>
    <property type="evidence" value="ECO:0007669"/>
    <property type="project" value="UniProtKB-SubCell"/>
</dbReference>
<dbReference type="InterPro" id="IPR050439">
    <property type="entry name" value="ADAMTS_ADAMTS-like"/>
</dbReference>
<dbReference type="STRING" id="387005.A0A183I720"/>
<dbReference type="AlphaFoldDB" id="A0A183I720"/>
<dbReference type="Gene3D" id="2.20.100.10">
    <property type="entry name" value="Thrombospondin type-1 (TSP1) repeat"/>
    <property type="match status" value="1"/>
</dbReference>
<comment type="subcellular location">
    <subcellularLocation>
        <location evidence="1">Secreted</location>
    </subcellularLocation>
</comment>
<evidence type="ECO:0000313" key="6">
    <source>
        <dbReference type="WBParaSite" id="OFLC_0001554501-mRNA-1"/>
    </source>
</evidence>
<dbReference type="GO" id="GO:0031012">
    <property type="term" value="C:extracellular matrix"/>
    <property type="evidence" value="ECO:0007669"/>
    <property type="project" value="TreeGrafter"/>
</dbReference>
<dbReference type="SUPFAM" id="SSF82895">
    <property type="entry name" value="TSP-1 type 1 repeat"/>
    <property type="match status" value="1"/>
</dbReference>
<dbReference type="Pfam" id="PF19035">
    <property type="entry name" value="TSP1_CCN"/>
    <property type="match status" value="1"/>
</dbReference>
<dbReference type="PROSITE" id="PS50092">
    <property type="entry name" value="TSP1"/>
    <property type="match status" value="1"/>
</dbReference>
<evidence type="ECO:0000256" key="1">
    <source>
        <dbReference type="ARBA" id="ARBA00004613"/>
    </source>
</evidence>
<dbReference type="InterPro" id="IPR036383">
    <property type="entry name" value="TSP1_rpt_sf"/>
</dbReference>
<dbReference type="EMBL" id="UZAJ01042311">
    <property type="protein sequence ID" value="VDP22396.1"/>
    <property type="molecule type" value="Genomic_DNA"/>
</dbReference>
<dbReference type="InterPro" id="IPR000884">
    <property type="entry name" value="TSP1_rpt"/>
</dbReference>
<dbReference type="GO" id="GO:0004222">
    <property type="term" value="F:metalloendopeptidase activity"/>
    <property type="evidence" value="ECO:0007669"/>
    <property type="project" value="TreeGrafter"/>
</dbReference>